<accession>A0A383B286</accession>
<feature type="non-terminal residue" evidence="1">
    <location>
        <position position="1"/>
    </location>
</feature>
<reference evidence="1" key="1">
    <citation type="submission" date="2018-05" db="EMBL/GenBank/DDBJ databases">
        <authorList>
            <person name="Lanie J.A."/>
            <person name="Ng W.-L."/>
            <person name="Kazmierczak K.M."/>
            <person name="Andrzejewski T.M."/>
            <person name="Davidsen T.M."/>
            <person name="Wayne K.J."/>
            <person name="Tettelin H."/>
            <person name="Glass J.I."/>
            <person name="Rusch D."/>
            <person name="Podicherti R."/>
            <person name="Tsui H.-C.T."/>
            <person name="Winkler M.E."/>
        </authorList>
    </citation>
    <scope>NUCLEOTIDE SEQUENCE</scope>
</reference>
<gene>
    <name evidence="1" type="ORF">METZ01_LOCUS466419</name>
</gene>
<dbReference type="EMBL" id="UINC01196525">
    <property type="protein sequence ID" value="SVE13565.1"/>
    <property type="molecule type" value="Genomic_DNA"/>
</dbReference>
<feature type="non-terminal residue" evidence="1">
    <location>
        <position position="248"/>
    </location>
</feature>
<sequence>FLSTEEIVARFAMSAKGGTALSTMFSSKANGGNPSVAKYVESGGFLDAVVNYEMSGFIAYVNHVIDRLSPVIEGELKAILIQYKEMMAEMSKLYGGQVAMSYDVSAESNAMNIVQIGTTKASHEEFGKLFTEGLKLSQDLIKHMDFIEEMGIKYELEHTEGEPVEGVPTYRYSMKMDMGEANASLFPTELPYSNMTYLYAVTNDHYLMAMDETELGALIQVVKGGNGVENSLAKSLPLQPGQSARWSM</sequence>
<organism evidence="1">
    <name type="scientific">marine metagenome</name>
    <dbReference type="NCBI Taxonomy" id="408172"/>
    <lineage>
        <taxon>unclassified sequences</taxon>
        <taxon>metagenomes</taxon>
        <taxon>ecological metagenomes</taxon>
    </lineage>
</organism>
<name>A0A383B286_9ZZZZ</name>
<dbReference type="AlphaFoldDB" id="A0A383B286"/>
<protein>
    <submittedName>
        <fullName evidence="1">Uncharacterized protein</fullName>
    </submittedName>
</protein>
<proteinExistence type="predicted"/>
<evidence type="ECO:0000313" key="1">
    <source>
        <dbReference type="EMBL" id="SVE13565.1"/>
    </source>
</evidence>